<dbReference type="Proteomes" id="UP000198984">
    <property type="component" value="Unassembled WGS sequence"/>
</dbReference>
<sequence>MRKLLKWTGISVGALVGLLLIFYLVTYLSTNHRIHKQYTVQVKPLDIPVDAAMLAYGSHLFVVKGCCALSLSEKPVV</sequence>
<keyword evidence="1" id="KW-0472">Membrane</keyword>
<dbReference type="AlphaFoldDB" id="A0A1H8HRF3"/>
<dbReference type="EMBL" id="FOBB01000011">
    <property type="protein sequence ID" value="SEN58637.1"/>
    <property type="molecule type" value="Genomic_DNA"/>
</dbReference>
<evidence type="ECO:0000313" key="3">
    <source>
        <dbReference type="Proteomes" id="UP000198984"/>
    </source>
</evidence>
<protein>
    <submittedName>
        <fullName evidence="2">Uncharacterized protein</fullName>
    </submittedName>
</protein>
<dbReference type="RefSeq" id="WP_089920250.1">
    <property type="nucleotide sequence ID" value="NZ_FOBB01000011.1"/>
</dbReference>
<feature type="transmembrane region" description="Helical" evidence="1">
    <location>
        <begin position="7"/>
        <end position="28"/>
    </location>
</feature>
<keyword evidence="1" id="KW-1133">Transmembrane helix</keyword>
<gene>
    <name evidence="2" type="ORF">SAMN04488505_111140</name>
</gene>
<organism evidence="2 3">
    <name type="scientific">Chitinophaga rupis</name>
    <dbReference type="NCBI Taxonomy" id="573321"/>
    <lineage>
        <taxon>Bacteria</taxon>
        <taxon>Pseudomonadati</taxon>
        <taxon>Bacteroidota</taxon>
        <taxon>Chitinophagia</taxon>
        <taxon>Chitinophagales</taxon>
        <taxon>Chitinophagaceae</taxon>
        <taxon>Chitinophaga</taxon>
    </lineage>
</organism>
<keyword evidence="3" id="KW-1185">Reference proteome</keyword>
<keyword evidence="1" id="KW-0812">Transmembrane</keyword>
<evidence type="ECO:0000313" key="2">
    <source>
        <dbReference type="EMBL" id="SEN58637.1"/>
    </source>
</evidence>
<accession>A0A1H8HRF3</accession>
<proteinExistence type="predicted"/>
<dbReference type="OrthoDB" id="9809720at2"/>
<name>A0A1H8HRF3_9BACT</name>
<evidence type="ECO:0000256" key="1">
    <source>
        <dbReference type="SAM" id="Phobius"/>
    </source>
</evidence>
<reference evidence="2 3" key="1">
    <citation type="submission" date="2016-10" db="EMBL/GenBank/DDBJ databases">
        <authorList>
            <person name="de Groot N.N."/>
        </authorList>
    </citation>
    <scope>NUCLEOTIDE SEQUENCE [LARGE SCALE GENOMIC DNA]</scope>
    <source>
        <strain evidence="2 3">DSM 21039</strain>
    </source>
</reference>
<dbReference type="STRING" id="573321.SAMN04488505_111140"/>